<evidence type="ECO:0000313" key="10">
    <source>
        <dbReference type="EMBL" id="MBO1319191.1"/>
    </source>
</evidence>
<evidence type="ECO:0000256" key="4">
    <source>
        <dbReference type="ARBA" id="ARBA00023125"/>
    </source>
</evidence>
<dbReference type="EMBL" id="JAFREP010000008">
    <property type="protein sequence ID" value="MBO1319191.1"/>
    <property type="molecule type" value="Genomic_DNA"/>
</dbReference>
<dbReference type="Gene3D" id="1.10.10.10">
    <property type="entry name" value="Winged helix-like DNA-binding domain superfamily/Winged helix DNA-binding domain"/>
    <property type="match status" value="1"/>
</dbReference>
<dbReference type="GO" id="GO:0006355">
    <property type="term" value="P:regulation of DNA-templated transcription"/>
    <property type="evidence" value="ECO:0007669"/>
    <property type="project" value="InterPro"/>
</dbReference>
<dbReference type="Pfam" id="PF00486">
    <property type="entry name" value="Trans_reg_C"/>
    <property type="match status" value="1"/>
</dbReference>
<evidence type="ECO:0000313" key="11">
    <source>
        <dbReference type="Proteomes" id="UP000664417"/>
    </source>
</evidence>
<evidence type="ECO:0000256" key="7">
    <source>
        <dbReference type="PROSITE-ProRule" id="PRU01091"/>
    </source>
</evidence>
<name>A0A8J7U5C9_9BACT</name>
<keyword evidence="1 6" id="KW-0597">Phosphoprotein</keyword>
<dbReference type="FunFam" id="3.40.50.2300:FF:000001">
    <property type="entry name" value="DNA-binding response regulator PhoB"/>
    <property type="match status" value="1"/>
</dbReference>
<dbReference type="GO" id="GO:0005829">
    <property type="term" value="C:cytosol"/>
    <property type="evidence" value="ECO:0007669"/>
    <property type="project" value="TreeGrafter"/>
</dbReference>
<reference evidence="10" key="1">
    <citation type="submission" date="2021-03" db="EMBL/GenBank/DDBJ databases">
        <authorList>
            <person name="Wang G."/>
        </authorList>
    </citation>
    <scope>NUCLEOTIDE SEQUENCE</scope>
    <source>
        <strain evidence="10">KCTC 12899</strain>
    </source>
</reference>
<dbReference type="Proteomes" id="UP000664417">
    <property type="component" value="Unassembled WGS sequence"/>
</dbReference>
<dbReference type="InterPro" id="IPR001789">
    <property type="entry name" value="Sig_transdc_resp-reg_receiver"/>
</dbReference>
<proteinExistence type="predicted"/>
<dbReference type="CDD" id="cd17574">
    <property type="entry name" value="REC_OmpR"/>
    <property type="match status" value="1"/>
</dbReference>
<dbReference type="InterPro" id="IPR016032">
    <property type="entry name" value="Sig_transdc_resp-reg_C-effctor"/>
</dbReference>
<dbReference type="PROSITE" id="PS51755">
    <property type="entry name" value="OMPR_PHOB"/>
    <property type="match status" value="1"/>
</dbReference>
<feature type="domain" description="OmpR/PhoB-type" evidence="9">
    <location>
        <begin position="128"/>
        <end position="226"/>
    </location>
</feature>
<dbReference type="SMART" id="SM00448">
    <property type="entry name" value="REC"/>
    <property type="match status" value="1"/>
</dbReference>
<organism evidence="10 11">
    <name type="scientific">Acanthopleuribacter pedis</name>
    <dbReference type="NCBI Taxonomy" id="442870"/>
    <lineage>
        <taxon>Bacteria</taxon>
        <taxon>Pseudomonadati</taxon>
        <taxon>Acidobacteriota</taxon>
        <taxon>Holophagae</taxon>
        <taxon>Acanthopleuribacterales</taxon>
        <taxon>Acanthopleuribacteraceae</taxon>
        <taxon>Acanthopleuribacter</taxon>
    </lineage>
</organism>
<dbReference type="PROSITE" id="PS50110">
    <property type="entry name" value="RESPONSE_REGULATORY"/>
    <property type="match status" value="1"/>
</dbReference>
<dbReference type="InterPro" id="IPR001867">
    <property type="entry name" value="OmpR/PhoB-type_DNA-bd"/>
</dbReference>
<dbReference type="Gene3D" id="6.10.250.690">
    <property type="match status" value="1"/>
</dbReference>
<evidence type="ECO:0000256" key="1">
    <source>
        <dbReference type="ARBA" id="ARBA00022553"/>
    </source>
</evidence>
<sequence length="229" mass="26118">MKILLVEDERDLRFSLVHNLGFEGYEVTEASNGRIALDLYAENTFDMVILDIMMPEIDGLTVLKHIRGKNQDIPILMLTAKSTEMDKVIGFELGADDYLTKPFGLGEFLARVKALLRRRRRGPAAGTGSEVRFAGVVVDFENYAVSRNKEPIHFSQKEFQLLKYLIRRPNQAIEKGEILEAVWGYTSNATTRTIDTHIARIRRKLDDQDQNKIIQTIPTVGYKFVAELE</sequence>
<feature type="DNA-binding region" description="OmpR/PhoB-type" evidence="7">
    <location>
        <begin position="128"/>
        <end position="226"/>
    </location>
</feature>
<dbReference type="RefSeq" id="WP_207859010.1">
    <property type="nucleotide sequence ID" value="NZ_JAFREP010000008.1"/>
</dbReference>
<dbReference type="InterPro" id="IPR036388">
    <property type="entry name" value="WH-like_DNA-bd_sf"/>
</dbReference>
<dbReference type="SMART" id="SM00862">
    <property type="entry name" value="Trans_reg_C"/>
    <property type="match status" value="1"/>
</dbReference>
<dbReference type="SUPFAM" id="SSF52172">
    <property type="entry name" value="CheY-like"/>
    <property type="match status" value="1"/>
</dbReference>
<evidence type="ECO:0000256" key="3">
    <source>
        <dbReference type="ARBA" id="ARBA00023015"/>
    </source>
</evidence>
<dbReference type="PANTHER" id="PTHR48111">
    <property type="entry name" value="REGULATOR OF RPOS"/>
    <property type="match status" value="1"/>
</dbReference>
<keyword evidence="2" id="KW-0902">Two-component regulatory system</keyword>
<comment type="caution">
    <text evidence="10">The sequence shown here is derived from an EMBL/GenBank/DDBJ whole genome shotgun (WGS) entry which is preliminary data.</text>
</comment>
<keyword evidence="5" id="KW-0804">Transcription</keyword>
<keyword evidence="4 7" id="KW-0238">DNA-binding</keyword>
<evidence type="ECO:0000256" key="2">
    <source>
        <dbReference type="ARBA" id="ARBA00023012"/>
    </source>
</evidence>
<dbReference type="GO" id="GO:0000156">
    <property type="term" value="F:phosphorelay response regulator activity"/>
    <property type="evidence" value="ECO:0007669"/>
    <property type="project" value="TreeGrafter"/>
</dbReference>
<evidence type="ECO:0000256" key="5">
    <source>
        <dbReference type="ARBA" id="ARBA00023163"/>
    </source>
</evidence>
<keyword evidence="3" id="KW-0805">Transcription regulation</keyword>
<dbReference type="GO" id="GO:0032993">
    <property type="term" value="C:protein-DNA complex"/>
    <property type="evidence" value="ECO:0007669"/>
    <property type="project" value="TreeGrafter"/>
</dbReference>
<feature type="domain" description="Response regulatory" evidence="8">
    <location>
        <begin position="2"/>
        <end position="116"/>
    </location>
</feature>
<dbReference type="CDD" id="cd00383">
    <property type="entry name" value="trans_reg_C"/>
    <property type="match status" value="1"/>
</dbReference>
<dbReference type="SUPFAM" id="SSF46894">
    <property type="entry name" value="C-terminal effector domain of the bipartite response regulators"/>
    <property type="match status" value="1"/>
</dbReference>
<dbReference type="Pfam" id="PF00072">
    <property type="entry name" value="Response_reg"/>
    <property type="match status" value="1"/>
</dbReference>
<dbReference type="PANTHER" id="PTHR48111:SF21">
    <property type="entry name" value="DNA-BINDING DUAL MASTER TRANSCRIPTIONAL REGULATOR RPAA"/>
    <property type="match status" value="1"/>
</dbReference>
<gene>
    <name evidence="10" type="ORF">J3U88_12030</name>
</gene>
<evidence type="ECO:0000256" key="6">
    <source>
        <dbReference type="PROSITE-ProRule" id="PRU00169"/>
    </source>
</evidence>
<protein>
    <submittedName>
        <fullName evidence="10">Response regulator transcription factor</fullName>
    </submittedName>
</protein>
<dbReference type="InterPro" id="IPR011006">
    <property type="entry name" value="CheY-like_superfamily"/>
</dbReference>
<keyword evidence="11" id="KW-1185">Reference proteome</keyword>
<dbReference type="AlphaFoldDB" id="A0A8J7U5C9"/>
<dbReference type="GO" id="GO:0000976">
    <property type="term" value="F:transcription cis-regulatory region binding"/>
    <property type="evidence" value="ECO:0007669"/>
    <property type="project" value="TreeGrafter"/>
</dbReference>
<evidence type="ECO:0000259" key="9">
    <source>
        <dbReference type="PROSITE" id="PS51755"/>
    </source>
</evidence>
<dbReference type="InterPro" id="IPR039420">
    <property type="entry name" value="WalR-like"/>
</dbReference>
<feature type="modified residue" description="4-aspartylphosphate" evidence="6">
    <location>
        <position position="51"/>
    </location>
</feature>
<dbReference type="Gene3D" id="3.40.50.2300">
    <property type="match status" value="1"/>
</dbReference>
<evidence type="ECO:0000259" key="8">
    <source>
        <dbReference type="PROSITE" id="PS50110"/>
    </source>
</evidence>
<accession>A0A8J7U5C9</accession>